<protein>
    <submittedName>
        <fullName evidence="1">Uncharacterized protein</fullName>
    </submittedName>
</protein>
<accession>A0A383DPM8</accession>
<dbReference type="AlphaFoldDB" id="A0A383DPM8"/>
<name>A0A383DPM8_9ZZZZ</name>
<evidence type="ECO:0000313" key="1">
    <source>
        <dbReference type="EMBL" id="SVE46195.1"/>
    </source>
</evidence>
<sequence length="234" mass="27030">QACAALMCYNRAPNKPLPPVPMSKNAICKFMNKLRWDIPYASASHVSHLMAFHKINRDLFSNSDSHTESISIIVEELDKLRDPKTGTWYRRRNAIQHILMTLGRYRAFIVHFPWSRPWRAGPEFYRLARFLKIHKVLSVEVNRIPKSDRVNEELDETKNVENGPWFNRQPSSRQLINGAMKIITGYSFCDIEFGKPEGLIDICLDHLNKADGCDNADIVYVLHKCHSITSYRSG</sequence>
<dbReference type="EMBL" id="UINC01218946">
    <property type="protein sequence ID" value="SVE46195.1"/>
    <property type="molecule type" value="Genomic_DNA"/>
</dbReference>
<feature type="non-terminal residue" evidence="1">
    <location>
        <position position="1"/>
    </location>
</feature>
<reference evidence="1" key="1">
    <citation type="submission" date="2018-05" db="EMBL/GenBank/DDBJ databases">
        <authorList>
            <person name="Lanie J.A."/>
            <person name="Ng W.-L."/>
            <person name="Kazmierczak K.M."/>
            <person name="Andrzejewski T.M."/>
            <person name="Davidsen T.M."/>
            <person name="Wayne K.J."/>
            <person name="Tettelin H."/>
            <person name="Glass J.I."/>
            <person name="Rusch D."/>
            <person name="Podicherti R."/>
            <person name="Tsui H.-C.T."/>
            <person name="Winkler M.E."/>
        </authorList>
    </citation>
    <scope>NUCLEOTIDE SEQUENCE</scope>
</reference>
<organism evidence="1">
    <name type="scientific">marine metagenome</name>
    <dbReference type="NCBI Taxonomy" id="408172"/>
    <lineage>
        <taxon>unclassified sequences</taxon>
        <taxon>metagenomes</taxon>
        <taxon>ecological metagenomes</taxon>
    </lineage>
</organism>
<feature type="non-terminal residue" evidence="1">
    <location>
        <position position="234"/>
    </location>
</feature>
<proteinExistence type="predicted"/>
<gene>
    <name evidence="1" type="ORF">METZ01_LOCUS499049</name>
</gene>